<dbReference type="Pfam" id="PF01144">
    <property type="entry name" value="CoA_trans"/>
    <property type="match status" value="1"/>
</dbReference>
<evidence type="ECO:0000256" key="1">
    <source>
        <dbReference type="SAM" id="MobiDB-lite"/>
    </source>
</evidence>
<reference evidence="2 3" key="1">
    <citation type="journal article" date="2016" name="Genome Announc.">
        <title>Complete Genome Sequence of Thiostrepton-Producing Streptomyces laurentii ATCC 31255.</title>
        <authorList>
            <person name="Doi K."/>
            <person name="Fujino Y."/>
            <person name="Nagayoshi Y."/>
            <person name="Ohshima T."/>
            <person name="Ogata S."/>
        </authorList>
    </citation>
    <scope>NUCLEOTIDE SEQUENCE [LARGE SCALE GENOMIC DNA]</scope>
    <source>
        <strain evidence="2 3">ATCC 31255</strain>
    </source>
</reference>
<dbReference type="Proteomes" id="UP000217676">
    <property type="component" value="Chromosome"/>
</dbReference>
<dbReference type="SMART" id="SM00882">
    <property type="entry name" value="CoA_trans"/>
    <property type="match status" value="1"/>
</dbReference>
<dbReference type="EMBL" id="AP017424">
    <property type="protein sequence ID" value="BAU82494.1"/>
    <property type="molecule type" value="Genomic_DNA"/>
</dbReference>
<dbReference type="Gene3D" id="3.40.1080.10">
    <property type="entry name" value="Glutaconate Coenzyme A-transferase"/>
    <property type="match status" value="1"/>
</dbReference>
<evidence type="ECO:0000313" key="2">
    <source>
        <dbReference type="EMBL" id="BAU82494.1"/>
    </source>
</evidence>
<dbReference type="GO" id="GO:0008410">
    <property type="term" value="F:CoA-transferase activity"/>
    <property type="evidence" value="ECO:0007669"/>
    <property type="project" value="InterPro"/>
</dbReference>
<dbReference type="PANTHER" id="PTHR13707:SF57">
    <property type="entry name" value="SUCCINYL-COA:3-KETOACID COENZYME A TRANSFERASE SUBUNIT B-RELATED"/>
    <property type="match status" value="1"/>
</dbReference>
<protein>
    <submittedName>
        <fullName evidence="2">Coenzyme A transferase</fullName>
    </submittedName>
</protein>
<evidence type="ECO:0000313" key="3">
    <source>
        <dbReference type="Proteomes" id="UP000217676"/>
    </source>
</evidence>
<dbReference type="AlphaFoldDB" id="A0A160NWL7"/>
<feature type="region of interest" description="Disordered" evidence="1">
    <location>
        <begin position="1"/>
        <end position="44"/>
    </location>
</feature>
<proteinExistence type="predicted"/>
<accession>A0A160NWL7</accession>
<name>A0A160NWL7_STRLU</name>
<dbReference type="InterPro" id="IPR037171">
    <property type="entry name" value="NagB/RpiA_transferase-like"/>
</dbReference>
<dbReference type="Gene3D" id="3.30.30.40">
    <property type="match status" value="1"/>
</dbReference>
<dbReference type="SUPFAM" id="SSF100950">
    <property type="entry name" value="NagB/RpiA/CoA transferase-like"/>
    <property type="match status" value="1"/>
</dbReference>
<dbReference type="PANTHER" id="PTHR13707">
    <property type="entry name" value="KETOACID-COENZYME A TRANSFERASE"/>
    <property type="match status" value="1"/>
</dbReference>
<organism evidence="2 3">
    <name type="scientific">Streptomyces laurentii</name>
    <dbReference type="NCBI Taxonomy" id="39478"/>
    <lineage>
        <taxon>Bacteria</taxon>
        <taxon>Bacillati</taxon>
        <taxon>Actinomycetota</taxon>
        <taxon>Actinomycetes</taxon>
        <taxon>Kitasatosporales</taxon>
        <taxon>Streptomycetaceae</taxon>
        <taxon>Streptomyces</taxon>
    </lineage>
</organism>
<gene>
    <name evidence="2" type="ORF">SLA_1556</name>
</gene>
<keyword evidence="3" id="KW-1185">Reference proteome</keyword>
<sequence>MTGMTGGAEATDGASVPGGAGGAEATDRTDGADGADGAGMTGKVLTPDEVAGRLRSGMTVGIGGWGSRRKPMALVRAVLRAGIGDLTVVSYGGPDVGMLAAAGRIRRLVAPFATLDSIPLEPHFRAARERGTLELTELDEAMFMWGLHAAANRLPFLPVRAGLGSDVMRVNPGLRTVRSPYEDGEEFVAVPALRLDAALVHLDRADRYGNGRYLGPDPYFDDLFCEAADTAYVSCERLVDGFGPDTVPQTLLVSRHSVTGVVEAPNGAHFTSAAPDHARDEAFQKLYATTPWPAFAERFLSGKSEDDYQAAVRAWHEERTAGEDTEERA</sequence>
<dbReference type="InterPro" id="IPR004165">
    <property type="entry name" value="CoA_trans_fam_I"/>
</dbReference>
<dbReference type="KEGG" id="slau:SLA_1556"/>
<keyword evidence="2" id="KW-0808">Transferase</keyword>